<evidence type="ECO:0000259" key="3">
    <source>
        <dbReference type="PROSITE" id="PS51186"/>
    </source>
</evidence>
<protein>
    <submittedName>
        <fullName evidence="4">GNAT family N-acetyltransferase</fullName>
    </submittedName>
</protein>
<accession>A0ABZ1GD81</accession>
<gene>
    <name evidence="4" type="ORF">OIE64_34485</name>
</gene>
<proteinExistence type="predicted"/>
<dbReference type="PANTHER" id="PTHR43877">
    <property type="entry name" value="AMINOALKYLPHOSPHONATE N-ACETYLTRANSFERASE-RELATED-RELATED"/>
    <property type="match status" value="1"/>
</dbReference>
<dbReference type="PROSITE" id="PS51186">
    <property type="entry name" value="GNAT"/>
    <property type="match status" value="1"/>
</dbReference>
<feature type="domain" description="N-acetyltransferase" evidence="3">
    <location>
        <begin position="18"/>
        <end position="181"/>
    </location>
</feature>
<name>A0ABZ1GD81_9ACTN</name>
<dbReference type="InterPro" id="IPR000182">
    <property type="entry name" value="GNAT_dom"/>
</dbReference>
<keyword evidence="2" id="KW-0012">Acyltransferase</keyword>
<dbReference type="EMBL" id="CP109114">
    <property type="protein sequence ID" value="WSC17421.1"/>
    <property type="molecule type" value="Genomic_DNA"/>
</dbReference>
<evidence type="ECO:0000256" key="1">
    <source>
        <dbReference type="ARBA" id="ARBA00022679"/>
    </source>
</evidence>
<dbReference type="InterPro" id="IPR016181">
    <property type="entry name" value="Acyl_CoA_acyltransferase"/>
</dbReference>
<sequence>MVNQRSSRPGVEASLAPFVIRPQQAEDIDAVVALSLRAWQPVFESMGRVLGARLNRIVYPDWAAGQARAVEAVCRDEGMKVWVAEINTRPVGFVAVAFHDDPRSAEIDMIAVDPDQQCRGVGSTLLAFALDRISAVGIHLAHIATGGDPGHAAARHTYEKAGFTALPLVRYYKELPPVHTD</sequence>
<dbReference type="SUPFAM" id="SSF55729">
    <property type="entry name" value="Acyl-CoA N-acyltransferases (Nat)"/>
    <property type="match status" value="1"/>
</dbReference>
<dbReference type="CDD" id="cd04301">
    <property type="entry name" value="NAT_SF"/>
    <property type="match status" value="1"/>
</dbReference>
<dbReference type="Proteomes" id="UP001330827">
    <property type="component" value="Chromosome"/>
</dbReference>
<dbReference type="InterPro" id="IPR050832">
    <property type="entry name" value="Bact_Acetyltransf"/>
</dbReference>
<keyword evidence="5" id="KW-1185">Reference proteome</keyword>
<dbReference type="Pfam" id="PF00583">
    <property type="entry name" value="Acetyltransf_1"/>
    <property type="match status" value="1"/>
</dbReference>
<dbReference type="RefSeq" id="WP_326596968.1">
    <property type="nucleotide sequence ID" value="NZ_CP109114.1"/>
</dbReference>
<organism evidence="4 5">
    <name type="scientific">Streptomyces brevispora</name>
    <dbReference type="NCBI Taxonomy" id="887462"/>
    <lineage>
        <taxon>Bacteria</taxon>
        <taxon>Bacillati</taxon>
        <taxon>Actinomycetota</taxon>
        <taxon>Actinomycetes</taxon>
        <taxon>Kitasatosporales</taxon>
        <taxon>Streptomycetaceae</taxon>
        <taxon>Streptomyces</taxon>
    </lineage>
</organism>
<reference evidence="4 5" key="1">
    <citation type="submission" date="2022-10" db="EMBL/GenBank/DDBJ databases">
        <title>The complete genomes of actinobacterial strains from the NBC collection.</title>
        <authorList>
            <person name="Joergensen T.S."/>
            <person name="Alvarez Arevalo M."/>
            <person name="Sterndorff E.B."/>
            <person name="Faurdal D."/>
            <person name="Vuksanovic O."/>
            <person name="Mourched A.-S."/>
            <person name="Charusanti P."/>
            <person name="Shaw S."/>
            <person name="Blin K."/>
            <person name="Weber T."/>
        </authorList>
    </citation>
    <scope>NUCLEOTIDE SEQUENCE [LARGE SCALE GENOMIC DNA]</scope>
    <source>
        <strain evidence="4 5">NBC 01769</strain>
    </source>
</reference>
<evidence type="ECO:0000256" key="2">
    <source>
        <dbReference type="ARBA" id="ARBA00023315"/>
    </source>
</evidence>
<dbReference type="Gene3D" id="3.40.630.30">
    <property type="match status" value="1"/>
</dbReference>
<evidence type="ECO:0000313" key="4">
    <source>
        <dbReference type="EMBL" id="WSC17421.1"/>
    </source>
</evidence>
<evidence type="ECO:0000313" key="5">
    <source>
        <dbReference type="Proteomes" id="UP001330827"/>
    </source>
</evidence>
<keyword evidence="1" id="KW-0808">Transferase</keyword>